<organism evidence="3 4">
    <name type="scientific">[Bacillus] enclensis</name>
    <dbReference type="NCBI Taxonomy" id="1402860"/>
    <lineage>
        <taxon>Bacteria</taxon>
        <taxon>Bacillati</taxon>
        <taxon>Bacillota</taxon>
        <taxon>Bacilli</taxon>
        <taxon>Bacillales</taxon>
        <taxon>Bacillaceae</taxon>
        <taxon>Rossellomorea</taxon>
    </lineage>
</organism>
<evidence type="ECO:0000313" key="3">
    <source>
        <dbReference type="EMBL" id="SCC15444.1"/>
    </source>
</evidence>
<keyword evidence="4" id="KW-1185">Reference proteome</keyword>
<proteinExistence type="inferred from homology"/>
<evidence type="ECO:0000259" key="2">
    <source>
        <dbReference type="Pfam" id="PF01636"/>
    </source>
</evidence>
<dbReference type="InterPro" id="IPR050249">
    <property type="entry name" value="Pseudomonas-type_ThrB"/>
</dbReference>
<reference evidence="4" key="1">
    <citation type="submission" date="2016-08" db="EMBL/GenBank/DDBJ databases">
        <authorList>
            <person name="Varghese N."/>
            <person name="Submissions Spin"/>
        </authorList>
    </citation>
    <scope>NUCLEOTIDE SEQUENCE [LARGE SCALE GENOMIC DNA]</scope>
    <source>
        <strain evidence="4">SGD-1123</strain>
    </source>
</reference>
<dbReference type="PANTHER" id="PTHR21064:SF6">
    <property type="entry name" value="AMINOGLYCOSIDE PHOSPHOTRANSFERASE DOMAIN-CONTAINING PROTEIN"/>
    <property type="match status" value="1"/>
</dbReference>
<keyword evidence="3" id="KW-0808">Transferase</keyword>
<keyword evidence="3" id="KW-0418">Kinase</keyword>
<evidence type="ECO:0000256" key="1">
    <source>
        <dbReference type="ARBA" id="ARBA00038240"/>
    </source>
</evidence>
<name>A0A0V8HHF7_9BACI</name>
<dbReference type="InterPro" id="IPR011009">
    <property type="entry name" value="Kinase-like_dom_sf"/>
</dbReference>
<dbReference type="RefSeq" id="WP_058298853.1">
    <property type="nucleotide sequence ID" value="NZ_FMAU01000003.1"/>
</dbReference>
<dbReference type="SUPFAM" id="SSF56112">
    <property type="entry name" value="Protein kinase-like (PK-like)"/>
    <property type="match status" value="1"/>
</dbReference>
<dbReference type="GO" id="GO:0019202">
    <property type="term" value="F:amino acid kinase activity"/>
    <property type="evidence" value="ECO:0007669"/>
    <property type="project" value="TreeGrafter"/>
</dbReference>
<dbReference type="InterPro" id="IPR002575">
    <property type="entry name" value="Aminoglycoside_PTrfase"/>
</dbReference>
<evidence type="ECO:0000313" key="4">
    <source>
        <dbReference type="Proteomes" id="UP000181997"/>
    </source>
</evidence>
<dbReference type="Proteomes" id="UP000181997">
    <property type="component" value="Unassembled WGS sequence"/>
</dbReference>
<dbReference type="EMBL" id="FMAU01000003">
    <property type="protein sequence ID" value="SCC15444.1"/>
    <property type="molecule type" value="Genomic_DNA"/>
</dbReference>
<sequence length="328" mass="37482">MMKLSTMKKVMNRLYSEEGDSFIEQILDPWGFDEDSVAIVRASANVVLTFTLDGKQYFLRFNDSSERDYLSIEAELAIVRYLGEKSLNVAKPVPSIKGNDIEVAETDIGTFYAVVFEAMEGDHLDLEEMTERQVYLWGKALGNLHEHLKQLPEGFRVNRPSWKERLIAAKDILPKQELAAHRECDRLLEWADGLSLSKEHYGLIHYDFEMDNVMFDHETIGMLDFDDSSVHWYAADIVYALRDAGDFDGENPVTKIFIEGYESETDLDLDILKSASGFERMHNLISLARLIRAVDIEEGGGHPGWLEDLRVKLVGVMEKYSSNIEKLD</sequence>
<dbReference type="AlphaFoldDB" id="A0A0V8HHF7"/>
<dbReference type="PANTHER" id="PTHR21064">
    <property type="entry name" value="AMINOGLYCOSIDE PHOSPHOTRANSFERASE DOMAIN-CONTAINING PROTEIN-RELATED"/>
    <property type="match status" value="1"/>
</dbReference>
<dbReference type="Gene3D" id="3.90.1200.10">
    <property type="match status" value="1"/>
</dbReference>
<accession>A0A0V8HHF7</accession>
<gene>
    <name evidence="3" type="ORF">GA0061094_2747</name>
</gene>
<comment type="similarity">
    <text evidence="1">Belongs to the pseudomonas-type ThrB family.</text>
</comment>
<dbReference type="Pfam" id="PF01636">
    <property type="entry name" value="APH"/>
    <property type="match status" value="1"/>
</dbReference>
<feature type="domain" description="Aminoglycoside phosphotransferase" evidence="2">
    <location>
        <begin position="51"/>
        <end position="262"/>
    </location>
</feature>
<protein>
    <submittedName>
        <fullName evidence="3">Ser/Thr protein kinase RdoA involved in Cpx stress response, MazF antagonist</fullName>
    </submittedName>
</protein>